<dbReference type="GO" id="GO:0005524">
    <property type="term" value="F:ATP binding"/>
    <property type="evidence" value="ECO:0007669"/>
    <property type="project" value="UniProtKB-UniRule"/>
</dbReference>
<dbReference type="InterPro" id="IPR002543">
    <property type="entry name" value="FtsK_dom"/>
</dbReference>
<keyword evidence="9 14" id="KW-1133">Transmembrane helix</keyword>
<dbReference type="Proteomes" id="UP000031623">
    <property type="component" value="Chromosome"/>
</dbReference>
<evidence type="ECO:0000256" key="2">
    <source>
        <dbReference type="ARBA" id="ARBA00006474"/>
    </source>
</evidence>
<feature type="binding site" evidence="13">
    <location>
        <begin position="472"/>
        <end position="479"/>
    </location>
    <ligand>
        <name>ATP</name>
        <dbReference type="ChEBI" id="CHEBI:30616"/>
    </ligand>
</feature>
<comment type="subcellular location">
    <subcellularLocation>
        <location evidence="1">Cell membrane</location>
        <topology evidence="1">Multi-pass membrane protein</topology>
    </subcellularLocation>
</comment>
<dbReference type="InterPro" id="IPR041027">
    <property type="entry name" value="FtsK_alpha"/>
</dbReference>
<keyword evidence="10" id="KW-0238">DNA-binding</keyword>
<dbReference type="Pfam" id="PF17854">
    <property type="entry name" value="FtsK_alpha"/>
    <property type="match status" value="1"/>
</dbReference>
<dbReference type="Gene3D" id="3.40.50.300">
    <property type="entry name" value="P-loop containing nucleotide triphosphate hydrolases"/>
    <property type="match status" value="1"/>
</dbReference>
<feature type="transmembrane region" description="Helical" evidence="14">
    <location>
        <begin position="68"/>
        <end position="94"/>
    </location>
</feature>
<name>A0A090AGF3_9GAMM</name>
<comment type="similarity">
    <text evidence="2">Belongs to the FtsK/SpoIIIE/SftA family.</text>
</comment>
<evidence type="ECO:0000256" key="14">
    <source>
        <dbReference type="SAM" id="Phobius"/>
    </source>
</evidence>
<evidence type="ECO:0000256" key="9">
    <source>
        <dbReference type="ARBA" id="ARBA00022989"/>
    </source>
</evidence>
<dbReference type="STRING" id="40754.THII_1957"/>
<keyword evidence="5 14" id="KW-0812">Transmembrane</keyword>
<dbReference type="SUPFAM" id="SSF52540">
    <property type="entry name" value="P-loop containing nucleoside triphosphate hydrolases"/>
    <property type="match status" value="1"/>
</dbReference>
<evidence type="ECO:0000313" key="17">
    <source>
        <dbReference type="Proteomes" id="UP000031623"/>
    </source>
</evidence>
<organism evidence="16 17">
    <name type="scientific">Thioploca ingrica</name>
    <dbReference type="NCBI Taxonomy" id="40754"/>
    <lineage>
        <taxon>Bacteria</taxon>
        <taxon>Pseudomonadati</taxon>
        <taxon>Pseudomonadota</taxon>
        <taxon>Gammaproteobacteria</taxon>
        <taxon>Thiotrichales</taxon>
        <taxon>Thiotrichaceae</taxon>
        <taxon>Thioploca</taxon>
    </lineage>
</organism>
<dbReference type="KEGG" id="tig:THII_1957"/>
<keyword evidence="11 14" id="KW-0472">Membrane</keyword>
<accession>A0A090AGF3</accession>
<feature type="transmembrane region" description="Helical" evidence="14">
    <location>
        <begin position="114"/>
        <end position="137"/>
    </location>
</feature>
<dbReference type="Pfam" id="PF01580">
    <property type="entry name" value="FtsK_SpoIIIE"/>
    <property type="match status" value="1"/>
</dbReference>
<evidence type="ECO:0000256" key="5">
    <source>
        <dbReference type="ARBA" id="ARBA00022692"/>
    </source>
</evidence>
<dbReference type="GO" id="GO:0051301">
    <property type="term" value="P:cell division"/>
    <property type="evidence" value="ECO:0007669"/>
    <property type="project" value="UniProtKB-KW"/>
</dbReference>
<feature type="transmembrane region" description="Helical" evidence="14">
    <location>
        <begin position="143"/>
        <end position="163"/>
    </location>
</feature>
<evidence type="ECO:0000256" key="4">
    <source>
        <dbReference type="ARBA" id="ARBA00022618"/>
    </source>
</evidence>
<keyword evidence="8 13" id="KW-0067">ATP-binding</keyword>
<keyword evidence="3" id="KW-1003">Cell membrane</keyword>
<evidence type="ECO:0000256" key="10">
    <source>
        <dbReference type="ARBA" id="ARBA00023125"/>
    </source>
</evidence>
<keyword evidence="7" id="KW-0159">Chromosome partition</keyword>
<evidence type="ECO:0000256" key="13">
    <source>
        <dbReference type="PROSITE-ProRule" id="PRU00289"/>
    </source>
</evidence>
<evidence type="ECO:0000256" key="11">
    <source>
        <dbReference type="ARBA" id="ARBA00023136"/>
    </source>
</evidence>
<keyword evidence="6 13" id="KW-0547">Nucleotide-binding</keyword>
<dbReference type="Gene3D" id="3.30.980.40">
    <property type="match status" value="1"/>
</dbReference>
<evidence type="ECO:0000256" key="12">
    <source>
        <dbReference type="ARBA" id="ARBA00023306"/>
    </source>
</evidence>
<evidence type="ECO:0000313" key="16">
    <source>
        <dbReference type="EMBL" id="BAP56254.1"/>
    </source>
</evidence>
<evidence type="ECO:0000256" key="3">
    <source>
        <dbReference type="ARBA" id="ARBA00022475"/>
    </source>
</evidence>
<feature type="transmembrane region" description="Helical" evidence="14">
    <location>
        <begin position="27"/>
        <end position="48"/>
    </location>
</feature>
<sequence>MAQQARRTNRRSSAPKEKLIGHGLREIVLIFFCFVALYLFVSLLTYYGGDPGWSHSGPVEEVRNKGGVAGALFADIFFYLFGYFAYLFPIMVGYSGWLIYQGRHHDILAEPRNLIIPSIGFILTLSAGCGLAIVHFMAESALLPTHAGGILGLWIGNGLVSIVDRLGATLILLALFFTGMTLLTGLSWLRLMDKLGYHTLLWLPVLERFFSQQFLPWLFEYSQQGLRVIKQLLRILLVKLITWSKFAYARWQVRRKEWRKERERYADYDDSDYEAEEDYFLNEKQQDNELASASPSIKPKTESPPLPEPEEIAATAFKIEPPTPPLLPVLDWLDPTPTKTSPTNFKNLSSRMEEAFATLQIEAIVNTIHPGPVLFGFEVQTITPINTNHLTELGEALAKVLQVTIRAVETQPGILTVEMPSPKRQTIYLSELLNSPEYQNNLSPLPVALGQDMSGQAVIVDLTRIPHILMAGSESAEKDLALHTLILSLLFKSPPSKVRLILVNNSAQVFSTYTDLPHLLTPIIADMQRTTHALQWCVQEMERRYRLMATLSVRNIDDYNQALLNPATLARLPEPDTQKPLFYVVVMISEIDELMKNSSGAQAEEAITRLTQKARAAGIHLILATQYPSVNVITGLLKANIPTRMAFRVTNKSESRTILGQMGAENLLGQGDMLYMTAGTGMPVRVHGSFISATEIHRVVSNLKQQAIPNYINLDVS</sequence>
<dbReference type="InterPro" id="IPR027417">
    <property type="entry name" value="P-loop_NTPase"/>
</dbReference>
<dbReference type="PANTHER" id="PTHR22683">
    <property type="entry name" value="SPORULATION PROTEIN RELATED"/>
    <property type="match status" value="1"/>
</dbReference>
<dbReference type="GO" id="GO:0005886">
    <property type="term" value="C:plasma membrane"/>
    <property type="evidence" value="ECO:0007669"/>
    <property type="project" value="UniProtKB-SubCell"/>
</dbReference>
<keyword evidence="4" id="KW-0132">Cell division</keyword>
<evidence type="ECO:0000259" key="15">
    <source>
        <dbReference type="PROSITE" id="PS50901"/>
    </source>
</evidence>
<dbReference type="HOGENOM" id="CLU_001981_9_7_6"/>
<gene>
    <name evidence="16" type="ORF">THII_1957</name>
</gene>
<keyword evidence="12" id="KW-0131">Cell cycle</keyword>
<keyword evidence="17" id="KW-1185">Reference proteome</keyword>
<dbReference type="InterPro" id="IPR025199">
    <property type="entry name" value="FtsK_4TM"/>
</dbReference>
<reference evidence="16 17" key="1">
    <citation type="journal article" date="2014" name="ISME J.">
        <title>Ecophysiology of Thioploca ingrica as revealed by the complete genome sequence supplemented with proteomic evidence.</title>
        <authorList>
            <person name="Kojima H."/>
            <person name="Ogura Y."/>
            <person name="Yamamoto N."/>
            <person name="Togashi T."/>
            <person name="Mori H."/>
            <person name="Watanabe T."/>
            <person name="Nemoto F."/>
            <person name="Kurokawa K."/>
            <person name="Hayashi T."/>
            <person name="Fukui M."/>
        </authorList>
    </citation>
    <scope>NUCLEOTIDE SEQUENCE [LARGE SCALE GENOMIC DNA]</scope>
</reference>
<feature type="domain" description="FtsK" evidence="15">
    <location>
        <begin position="455"/>
        <end position="656"/>
    </location>
</feature>
<evidence type="ECO:0000256" key="6">
    <source>
        <dbReference type="ARBA" id="ARBA00022741"/>
    </source>
</evidence>
<dbReference type="AlphaFoldDB" id="A0A090AGF3"/>
<dbReference type="PROSITE" id="PS50901">
    <property type="entry name" value="FTSK"/>
    <property type="match status" value="1"/>
</dbReference>
<dbReference type="PANTHER" id="PTHR22683:SF41">
    <property type="entry name" value="DNA TRANSLOCASE FTSK"/>
    <property type="match status" value="1"/>
</dbReference>
<proteinExistence type="inferred from homology"/>
<dbReference type="GO" id="GO:0007059">
    <property type="term" value="P:chromosome segregation"/>
    <property type="evidence" value="ECO:0007669"/>
    <property type="project" value="UniProtKB-KW"/>
</dbReference>
<protein>
    <submittedName>
        <fullName evidence="16">DNA segregation ATPase FtsK</fullName>
    </submittedName>
</protein>
<dbReference type="Pfam" id="PF13491">
    <property type="entry name" value="FtsK_4TM"/>
    <property type="match status" value="1"/>
</dbReference>
<evidence type="ECO:0000256" key="7">
    <source>
        <dbReference type="ARBA" id="ARBA00022829"/>
    </source>
</evidence>
<dbReference type="EMBL" id="AP014633">
    <property type="protein sequence ID" value="BAP56254.1"/>
    <property type="molecule type" value="Genomic_DNA"/>
</dbReference>
<evidence type="ECO:0000256" key="1">
    <source>
        <dbReference type="ARBA" id="ARBA00004651"/>
    </source>
</evidence>
<feature type="transmembrane region" description="Helical" evidence="14">
    <location>
        <begin position="170"/>
        <end position="189"/>
    </location>
</feature>
<dbReference type="InterPro" id="IPR050206">
    <property type="entry name" value="FtsK/SpoIIIE/SftA"/>
</dbReference>
<evidence type="ECO:0000256" key="8">
    <source>
        <dbReference type="ARBA" id="ARBA00022840"/>
    </source>
</evidence>
<dbReference type="GO" id="GO:0003677">
    <property type="term" value="F:DNA binding"/>
    <property type="evidence" value="ECO:0007669"/>
    <property type="project" value="UniProtKB-KW"/>
</dbReference>